<dbReference type="SMART" id="SM00322">
    <property type="entry name" value="KH"/>
    <property type="match status" value="3"/>
</dbReference>
<evidence type="ECO:0000259" key="4">
    <source>
        <dbReference type="SMART" id="SM00322"/>
    </source>
</evidence>
<dbReference type="SUPFAM" id="SSF54791">
    <property type="entry name" value="Eukaryotic type KH-domain (KH-domain type I)"/>
    <property type="match status" value="3"/>
</dbReference>
<dbReference type="InterPro" id="IPR015943">
    <property type="entry name" value="WD40/YVTN_repeat-like_dom_sf"/>
</dbReference>
<dbReference type="PANTHER" id="PTHR10288">
    <property type="entry name" value="KH DOMAIN CONTAINING RNA BINDING PROTEIN"/>
    <property type="match status" value="1"/>
</dbReference>
<dbReference type="GO" id="GO:0003723">
    <property type="term" value="F:RNA binding"/>
    <property type="evidence" value="ECO:0007669"/>
    <property type="project" value="UniProtKB-UniRule"/>
</dbReference>
<feature type="region of interest" description="Disordered" evidence="3">
    <location>
        <begin position="697"/>
        <end position="716"/>
    </location>
</feature>
<feature type="domain" description="K Homology" evidence="4">
    <location>
        <begin position="789"/>
        <end position="860"/>
    </location>
</feature>
<dbReference type="WBParaSite" id="TMUE_2000009601.1">
    <property type="protein sequence ID" value="TMUE_2000009601.1"/>
    <property type="gene ID" value="WBGene00288309"/>
</dbReference>
<dbReference type="InterPro" id="IPR036322">
    <property type="entry name" value="WD40_repeat_dom_sf"/>
</dbReference>
<dbReference type="Gene3D" id="3.30.1370.10">
    <property type="entry name" value="K Homology domain, type 1"/>
    <property type="match status" value="3"/>
</dbReference>
<evidence type="ECO:0000256" key="3">
    <source>
        <dbReference type="SAM" id="MobiDB-lite"/>
    </source>
</evidence>
<feature type="domain" description="K Homology" evidence="4">
    <location>
        <begin position="927"/>
        <end position="997"/>
    </location>
</feature>
<feature type="compositionally biased region" description="Low complexity" evidence="3">
    <location>
        <begin position="108"/>
        <end position="125"/>
    </location>
</feature>
<feature type="domain" description="K Homology" evidence="4">
    <location>
        <begin position="713"/>
        <end position="782"/>
    </location>
</feature>
<dbReference type="Gene3D" id="2.130.10.10">
    <property type="entry name" value="YVTN repeat-like/Quinoprotein amine dehydrogenase"/>
    <property type="match status" value="1"/>
</dbReference>
<accession>A0A5S6QQI8</accession>
<dbReference type="Proteomes" id="UP000046395">
    <property type="component" value="Unassembled WGS sequence"/>
</dbReference>
<dbReference type="InterPro" id="IPR036612">
    <property type="entry name" value="KH_dom_type_1_sf"/>
</dbReference>
<dbReference type="InterPro" id="IPR004087">
    <property type="entry name" value="KH_dom"/>
</dbReference>
<dbReference type="Pfam" id="PF00013">
    <property type="entry name" value="KH_1"/>
    <property type="match status" value="3"/>
</dbReference>
<dbReference type="CDD" id="cd22434">
    <property type="entry name" value="KH-I_HNRNPK_rpt3"/>
    <property type="match status" value="1"/>
</dbReference>
<evidence type="ECO:0000256" key="1">
    <source>
        <dbReference type="ARBA" id="ARBA00022737"/>
    </source>
</evidence>
<organism evidence="5 6">
    <name type="scientific">Trichuris muris</name>
    <name type="common">Mouse whipworm</name>
    <dbReference type="NCBI Taxonomy" id="70415"/>
    <lineage>
        <taxon>Eukaryota</taxon>
        <taxon>Metazoa</taxon>
        <taxon>Ecdysozoa</taxon>
        <taxon>Nematoda</taxon>
        <taxon>Enoplea</taxon>
        <taxon>Dorylaimia</taxon>
        <taxon>Trichinellida</taxon>
        <taxon>Trichuridae</taxon>
        <taxon>Trichuris</taxon>
    </lineage>
</organism>
<reference evidence="6" key="1">
    <citation type="submission" date="2019-12" db="UniProtKB">
        <authorList>
            <consortium name="WormBaseParasite"/>
        </authorList>
    </citation>
    <scope>IDENTIFICATION</scope>
</reference>
<protein>
    <submittedName>
        <fullName evidence="6">K Homology domain-containing protein</fullName>
    </submittedName>
</protein>
<evidence type="ECO:0000313" key="5">
    <source>
        <dbReference type="Proteomes" id="UP000046395"/>
    </source>
</evidence>
<keyword evidence="2" id="KW-0694">RNA-binding</keyword>
<dbReference type="STRING" id="70415.A0A5S6QQI8"/>
<dbReference type="InterPro" id="IPR004088">
    <property type="entry name" value="KH_dom_type_1"/>
</dbReference>
<dbReference type="SUPFAM" id="SSF50978">
    <property type="entry name" value="WD40 repeat-like"/>
    <property type="match status" value="1"/>
</dbReference>
<dbReference type="AlphaFoldDB" id="A0A5S6QQI8"/>
<name>A0A5S6QQI8_TRIMR</name>
<evidence type="ECO:0000256" key="2">
    <source>
        <dbReference type="PROSITE-ProRule" id="PRU00117"/>
    </source>
</evidence>
<proteinExistence type="predicted"/>
<dbReference type="PROSITE" id="PS50084">
    <property type="entry name" value="KH_TYPE_1"/>
    <property type="match status" value="3"/>
</dbReference>
<feature type="region of interest" description="Disordered" evidence="3">
    <location>
        <begin position="85"/>
        <end position="125"/>
    </location>
</feature>
<keyword evidence="1" id="KW-0677">Repeat</keyword>
<sequence>MKRLGKFSKPIETNFQLGNKRMACLSSSCNTELGTYQGMLYHLDHCTLSPEEITVRCDLCGSRIPAVNLQDHACAPTFNYEQASSPRKRRTSLKATVTKQEMDEAATSSGNDTSSSHSEYESSTSADDSVLKAALNKRGGTLNKYLPFIQHLLKRTKMSLSKELDCAWKSFRETRFVQRLFPQMVCQSQWTTPSKFNFECLGDDLKKRSLPFKLSEDGPWLTLSLFGAIAQEDYSVGFCGGRIVSLAWCPSESDEKEYVLVSLNLDSGHTLAQGHGPGILQLWMFQPLCPSSPLPRLEIVWVVEHNFGLMADVKWCPSGIFEAEQVNQHLLRLGCFAAATSVGHVLLYCVPRLPSVGDLDINGATKNCPFFPVGKVEPCLTLVTGTSARVLSIDWCPVNRHEKISAGLENGYVCIWSLVHLGDWNVVKMLRPDLVCFAGFGPVRTTTWYTDVILYAFTLNGDVTEIDTETGQRIRTVSFVNMNTILISPLLCGFHASLMLACPTVCVCQSFVQTSSHFTGVRCTGHKDSICSMALLPSKMYVISADCAGRLCASRVRFGLPGKKSKSAYNDYKVLFDTEVKSLDQPIINTVGERCETIGLLFRPSTKSVSAKRLTLRKYAFMVAQEDCLASLFSVACSTNATSANWICFGGESANRLRSCGRITEQLLCIFVILFLASKARCVGGLSHLMKRYMDDTPGSNSGTGRKRPRSNDGPELRMLIPSKWAGAIIGKGGENIKRLRTQYNSTLSIPDSLTRERVVNMSCADLDMLCDCIADILPSLEESNTGHMQHELRILVHQSQAGAIIGRAGFKIKELRESTGSSIRVFSECAPYSTERVIQLTGDVEQIVKAVREILKICEETPIKGAERMYDANNFDELYPYDYGGYGEKGKRPGMDASKFMGPPVSIEWFQRPKPRFMEPEMPMRTLTEIQVTIPNELCGTIIGRGGERINRIRTESGAHIRVDPPDVNSDQRIITITGLENQVKMGQFLLQQCVRASSAGPTKR</sequence>
<evidence type="ECO:0000313" key="6">
    <source>
        <dbReference type="WBParaSite" id="TMUE_2000009601.1"/>
    </source>
</evidence>
<dbReference type="CDD" id="cd22433">
    <property type="entry name" value="KH-I_HNRNPK_rpt2"/>
    <property type="match status" value="1"/>
</dbReference>
<dbReference type="CDD" id="cd22432">
    <property type="entry name" value="KH-I_HNRNPK_rpt1"/>
    <property type="match status" value="1"/>
</dbReference>
<keyword evidence="5" id="KW-1185">Reference proteome</keyword>